<dbReference type="Pfam" id="PF07727">
    <property type="entry name" value="RVT_2"/>
    <property type="match status" value="1"/>
</dbReference>
<evidence type="ECO:0000313" key="5">
    <source>
        <dbReference type="Proteomes" id="UP000257109"/>
    </source>
</evidence>
<dbReference type="STRING" id="157652.A0A371HPK8"/>
<accession>A0A371HPK8</accession>
<sequence length="229" mass="26723">MVPRTPQQNEVVERKNRTILNMARCMLKAKSMPKEFWAEVVSCVVYLSNRSPTRNVKGQTPQEAWSGVKPKVDHFRVFGSIAYAHVPNQGRSKLDDRSVKHVFIGYDANSKGYKLYNPNNGKMIVTSPSKRCSSERTQKMRRIQEIYDETEIINDLFYLFVDSEPLTFFEAMEDKRWRQAMEEEIKAIKKNDTWELSNLPKGHEAIGVKWVFKIKKNAKGEVERYKARL</sequence>
<dbReference type="InterPro" id="IPR039537">
    <property type="entry name" value="Retrotran_Ty1/copia-like"/>
</dbReference>
<dbReference type="InterPro" id="IPR012337">
    <property type="entry name" value="RNaseH-like_sf"/>
</dbReference>
<dbReference type="GO" id="GO:0003676">
    <property type="term" value="F:nucleic acid binding"/>
    <property type="evidence" value="ECO:0007669"/>
    <property type="project" value="InterPro"/>
</dbReference>
<protein>
    <recommendedName>
        <fullName evidence="3">Integrase catalytic domain-containing protein</fullName>
    </recommendedName>
</protein>
<dbReference type="GO" id="GO:0016787">
    <property type="term" value="F:hydrolase activity"/>
    <property type="evidence" value="ECO:0007669"/>
    <property type="project" value="UniProtKB-KW"/>
</dbReference>
<dbReference type="SUPFAM" id="SSF53098">
    <property type="entry name" value="Ribonuclease H-like"/>
    <property type="match status" value="1"/>
</dbReference>
<evidence type="ECO:0000313" key="4">
    <source>
        <dbReference type="EMBL" id="RDY04652.1"/>
    </source>
</evidence>
<evidence type="ECO:0000256" key="2">
    <source>
        <dbReference type="ARBA" id="ARBA00022801"/>
    </source>
</evidence>
<dbReference type="PROSITE" id="PS50994">
    <property type="entry name" value="INTEGRASE"/>
    <property type="match status" value="1"/>
</dbReference>
<evidence type="ECO:0000259" key="3">
    <source>
        <dbReference type="PROSITE" id="PS50994"/>
    </source>
</evidence>
<dbReference type="Pfam" id="PF25597">
    <property type="entry name" value="SH3_retrovirus"/>
    <property type="match status" value="1"/>
</dbReference>
<dbReference type="InterPro" id="IPR036397">
    <property type="entry name" value="RNaseH_sf"/>
</dbReference>
<name>A0A371HPK8_MUCPR</name>
<proteinExistence type="predicted"/>
<evidence type="ECO:0000256" key="1">
    <source>
        <dbReference type="ARBA" id="ARBA00022723"/>
    </source>
</evidence>
<dbReference type="GO" id="GO:0046872">
    <property type="term" value="F:metal ion binding"/>
    <property type="evidence" value="ECO:0007669"/>
    <property type="project" value="UniProtKB-KW"/>
</dbReference>
<keyword evidence="1" id="KW-0479">Metal-binding</keyword>
<dbReference type="EMBL" id="QJKJ01002041">
    <property type="protein sequence ID" value="RDY04652.1"/>
    <property type="molecule type" value="Genomic_DNA"/>
</dbReference>
<feature type="non-terminal residue" evidence="4">
    <location>
        <position position="1"/>
    </location>
</feature>
<dbReference type="OrthoDB" id="6776856at2759"/>
<dbReference type="InterPro" id="IPR001584">
    <property type="entry name" value="Integrase_cat-core"/>
</dbReference>
<gene>
    <name evidence="4" type="ORF">CR513_11616</name>
</gene>
<dbReference type="InterPro" id="IPR057670">
    <property type="entry name" value="SH3_retrovirus"/>
</dbReference>
<dbReference type="PANTHER" id="PTHR42648:SF18">
    <property type="entry name" value="RETROTRANSPOSON, UNCLASSIFIED-LIKE PROTEIN"/>
    <property type="match status" value="1"/>
</dbReference>
<dbReference type="AlphaFoldDB" id="A0A371HPK8"/>
<dbReference type="GO" id="GO:0015074">
    <property type="term" value="P:DNA integration"/>
    <property type="evidence" value="ECO:0007669"/>
    <property type="project" value="InterPro"/>
</dbReference>
<dbReference type="Proteomes" id="UP000257109">
    <property type="component" value="Unassembled WGS sequence"/>
</dbReference>
<keyword evidence="5" id="KW-1185">Reference proteome</keyword>
<comment type="caution">
    <text evidence="4">The sequence shown here is derived from an EMBL/GenBank/DDBJ whole genome shotgun (WGS) entry which is preliminary data.</text>
</comment>
<keyword evidence="2" id="KW-0378">Hydrolase</keyword>
<dbReference type="PANTHER" id="PTHR42648">
    <property type="entry name" value="TRANSPOSASE, PUTATIVE-RELATED"/>
    <property type="match status" value="1"/>
</dbReference>
<dbReference type="Gene3D" id="3.30.420.10">
    <property type="entry name" value="Ribonuclease H-like superfamily/Ribonuclease H"/>
    <property type="match status" value="1"/>
</dbReference>
<feature type="domain" description="Integrase catalytic" evidence="3">
    <location>
        <begin position="1"/>
        <end position="69"/>
    </location>
</feature>
<feature type="non-terminal residue" evidence="4">
    <location>
        <position position="229"/>
    </location>
</feature>
<dbReference type="InterPro" id="IPR013103">
    <property type="entry name" value="RVT_2"/>
</dbReference>
<reference evidence="4" key="1">
    <citation type="submission" date="2018-05" db="EMBL/GenBank/DDBJ databases">
        <title>Draft genome of Mucuna pruriens seed.</title>
        <authorList>
            <person name="Nnadi N.E."/>
            <person name="Vos R."/>
            <person name="Hasami M.H."/>
            <person name="Devisetty U.K."/>
            <person name="Aguiy J.C."/>
        </authorList>
    </citation>
    <scope>NUCLEOTIDE SEQUENCE [LARGE SCALE GENOMIC DNA]</scope>
    <source>
        <strain evidence="4">JCA_2017</strain>
    </source>
</reference>
<organism evidence="4 5">
    <name type="scientific">Mucuna pruriens</name>
    <name type="common">Velvet bean</name>
    <name type="synonym">Dolichos pruriens</name>
    <dbReference type="NCBI Taxonomy" id="157652"/>
    <lineage>
        <taxon>Eukaryota</taxon>
        <taxon>Viridiplantae</taxon>
        <taxon>Streptophyta</taxon>
        <taxon>Embryophyta</taxon>
        <taxon>Tracheophyta</taxon>
        <taxon>Spermatophyta</taxon>
        <taxon>Magnoliopsida</taxon>
        <taxon>eudicotyledons</taxon>
        <taxon>Gunneridae</taxon>
        <taxon>Pentapetalae</taxon>
        <taxon>rosids</taxon>
        <taxon>fabids</taxon>
        <taxon>Fabales</taxon>
        <taxon>Fabaceae</taxon>
        <taxon>Papilionoideae</taxon>
        <taxon>50 kb inversion clade</taxon>
        <taxon>NPAAA clade</taxon>
        <taxon>indigoferoid/millettioid clade</taxon>
        <taxon>Phaseoleae</taxon>
        <taxon>Mucuna</taxon>
    </lineage>
</organism>